<evidence type="ECO:0000256" key="9">
    <source>
        <dbReference type="ARBA" id="ARBA00022801"/>
    </source>
</evidence>
<keyword evidence="9" id="KW-0378">Hydrolase</keyword>
<dbReference type="SMART" id="SM01011">
    <property type="entry name" value="AMP_N"/>
    <property type="match status" value="1"/>
</dbReference>
<dbReference type="InterPro" id="IPR036420">
    <property type="entry name" value="BRCT_dom_sf"/>
</dbReference>
<keyword evidence="11" id="KW-0482">Metalloprotease</keyword>
<dbReference type="InterPro" id="IPR007865">
    <property type="entry name" value="Aminopep_P_N"/>
</dbReference>
<comment type="function">
    <text evidence="3">Catalyzes the removal of a penultimate prolyl residue from the N-termini of peptides.</text>
</comment>
<feature type="compositionally biased region" description="Basic and acidic residues" evidence="15">
    <location>
        <begin position="593"/>
        <end position="603"/>
    </location>
</feature>
<evidence type="ECO:0000256" key="15">
    <source>
        <dbReference type="SAM" id="MobiDB-lite"/>
    </source>
</evidence>
<sequence length="1130" mass="125294">MKSLRRIPLRALARPVPSFRSRPLSTTAAPWNLISAADVQFGQPLHETHPHLIRAGDLTPGISALEYHHRRAALASKLPQKSVAVLAAADLKYRSGAVFYNFHQDPNFYYLTGFNEPDAVAIIEKGQSDVEYTFHLFVRPKDARAEMWDGARSGVQAAQDVFNADEAEDIESVGAAISQLVEGSKTVYTDIGFSNRQSALSRLISGQPKVEGLAKLLQQTSVKPLRNIMNELRLTKSDAELECMRKAGHVSGEVISQAIANTPESEKQLWADLNYGFRSSGLDGEAYVPVIGGGKNALSIHYVRNDALLHDGDIVLVDAGGEYGGYITDITRSWPVNGRFTDAQRDMYSMILNVQKSCIAMCHEDARVSLDKLHSVCEYGLRDGLKSLGFDLSGKAFNKLFPHHVGHYIGLDVHDAPGYPRDDRLRAKQCITIEPGVYVPDTDEWPSHFRGMGIRIEDSVVTVASVPTTTHALTTLSGDAVALGTRADMAGRRVPLANVPHAANSPAFGGLGGKRTRSEQRDAILGQPPSKKQVVEQDENVDPRRRAGVTIIAVDKLEEPFLKRQSLAPQTAFEKKLVAAREKKTTPQQQQQPRHESRVQKQHADNIESIRQWQKHYRRQFPNFVFYFDNVTEDIRHKAVRKITSLGAREDKFFSKAVTHVVTTRAIPSETTTTSPNEEANDAAQLRSAQHALAAADQRRTTSVLDANLVRRTQHPLAAAQPTVDTRRTQQHGTDILFKARALGTKIWALEKLHRVLDTILDADPGDAADQRGTVTRISGRHARDADLEQLLRHEKVRGPADRDMTVAAQDTITLRGCYLYVHDMDEKTKPVMVRDYSKPQSKEQGKWPQFRLSGPGRCPFVEDLAHARKIAQQDRDAQEARDDLQRKTRANVSLPGFPQQGSGRDTALRRSPRKLAQSNMGAMTQPLPPPYQGATRQQPPTDGFAPFFNSTQLNARGLPRMVRGEPVASGVQPSNVTSAIRSQAISSAAISSTTGLHRRVGDSREMSMLKRKVLGSNSIPTSHANDVRAAINEDAVPPPRAAKRKAQETLGVVYETEHNGAEAGAHTAKRKKVVEKEAKPGYCENCRDKFDDFDDHIASRKHRKFALTAENWQELDELLALLKRPHKKR</sequence>
<dbReference type="GO" id="GO:0005634">
    <property type="term" value="C:nucleus"/>
    <property type="evidence" value="ECO:0007669"/>
    <property type="project" value="UniProtKB-ARBA"/>
</dbReference>
<comment type="cofactor">
    <cofactor evidence="2">
        <name>Mn(2+)</name>
        <dbReference type="ChEBI" id="CHEBI:29035"/>
    </cofactor>
</comment>
<dbReference type="Gene3D" id="6.10.250.3410">
    <property type="entry name" value="DBF zinc finger"/>
    <property type="match status" value="1"/>
</dbReference>
<dbReference type="InterPro" id="IPR038545">
    <property type="entry name" value="Znf_DBF_sf"/>
</dbReference>
<evidence type="ECO:0000259" key="16">
    <source>
        <dbReference type="PROSITE" id="PS51265"/>
    </source>
</evidence>
<dbReference type="SUPFAM" id="SSF52113">
    <property type="entry name" value="BRCT domain"/>
    <property type="match status" value="1"/>
</dbReference>
<dbReference type="PANTHER" id="PTHR43226:SF4">
    <property type="entry name" value="XAA-PRO AMINOPEPTIDASE 3"/>
    <property type="match status" value="1"/>
</dbReference>
<dbReference type="InterPro" id="IPR036005">
    <property type="entry name" value="Creatinase/aminopeptidase-like"/>
</dbReference>
<dbReference type="Gene3D" id="3.90.230.10">
    <property type="entry name" value="Creatinase/methionine aminopeptidase superfamily"/>
    <property type="match status" value="1"/>
</dbReference>
<dbReference type="Pfam" id="PF08630">
    <property type="entry name" value="Dfp1_Him1_M"/>
    <property type="match status" value="1"/>
</dbReference>
<evidence type="ECO:0000256" key="3">
    <source>
        <dbReference type="ARBA" id="ARBA00002443"/>
    </source>
</evidence>
<evidence type="ECO:0000313" key="17">
    <source>
        <dbReference type="EMBL" id="PPJ49586.1"/>
    </source>
</evidence>
<keyword evidence="7" id="KW-0479">Metal-binding</keyword>
<dbReference type="Pfam" id="PF22437">
    <property type="entry name" value="DBF4_BRCT"/>
    <property type="match status" value="1"/>
</dbReference>
<dbReference type="InterPro" id="IPR055116">
    <property type="entry name" value="DBF4_BRCT"/>
</dbReference>
<dbReference type="GO" id="GO:0070006">
    <property type="term" value="F:metalloaminopeptidase activity"/>
    <property type="evidence" value="ECO:0007669"/>
    <property type="project" value="InterPro"/>
</dbReference>
<dbReference type="PANTHER" id="PTHR43226">
    <property type="entry name" value="XAA-PRO AMINOPEPTIDASE 3"/>
    <property type="match status" value="1"/>
</dbReference>
<proteinExistence type="inferred from homology"/>
<dbReference type="InterPro" id="IPR013939">
    <property type="entry name" value="Regulatory_Dfp1/Him1"/>
</dbReference>
<dbReference type="CDD" id="cd00027">
    <property type="entry name" value="BRCT"/>
    <property type="match status" value="1"/>
</dbReference>
<dbReference type="Proteomes" id="UP000237631">
    <property type="component" value="Unassembled WGS sequence"/>
</dbReference>
<dbReference type="InterPro" id="IPR006572">
    <property type="entry name" value="Znf_DBF"/>
</dbReference>
<dbReference type="GO" id="GO:0003676">
    <property type="term" value="F:nucleic acid binding"/>
    <property type="evidence" value="ECO:0007669"/>
    <property type="project" value="InterPro"/>
</dbReference>
<keyword evidence="12" id="KW-0464">Manganese</keyword>
<dbReference type="InterPro" id="IPR000994">
    <property type="entry name" value="Pept_M24"/>
</dbReference>
<evidence type="ECO:0000256" key="8">
    <source>
        <dbReference type="ARBA" id="ARBA00022771"/>
    </source>
</evidence>
<dbReference type="AlphaFoldDB" id="A0A2S6BQ31"/>
<gene>
    <name evidence="17" type="ORF">CBER1_01893</name>
</gene>
<dbReference type="Pfam" id="PF07535">
    <property type="entry name" value="zf-DBF"/>
    <property type="match status" value="1"/>
</dbReference>
<dbReference type="GO" id="GO:0030145">
    <property type="term" value="F:manganese ion binding"/>
    <property type="evidence" value="ECO:0007669"/>
    <property type="project" value="InterPro"/>
</dbReference>
<comment type="catalytic activity">
    <reaction evidence="1">
        <text>Release of any N-terminal amino acid, including proline, that is linked to proline, even from a dipeptide or tripeptide.</text>
        <dbReference type="EC" id="3.4.11.9"/>
    </reaction>
</comment>
<name>A0A2S6BQ31_9PEZI</name>
<dbReference type="STRING" id="357750.A0A2S6BQ31"/>
<dbReference type="InterPro" id="IPR052433">
    <property type="entry name" value="X-Pro_dipept-like"/>
</dbReference>
<dbReference type="GO" id="GO:0005739">
    <property type="term" value="C:mitochondrion"/>
    <property type="evidence" value="ECO:0007669"/>
    <property type="project" value="TreeGrafter"/>
</dbReference>
<dbReference type="FunFam" id="6.10.250.3410:FF:000001">
    <property type="entry name" value="Protein DBF4 homolog A"/>
    <property type="match status" value="1"/>
</dbReference>
<dbReference type="GO" id="GO:0006508">
    <property type="term" value="P:proteolysis"/>
    <property type="evidence" value="ECO:0007669"/>
    <property type="project" value="TreeGrafter"/>
</dbReference>
<keyword evidence="8 14" id="KW-0863">Zinc-finger</keyword>
<keyword evidence="18" id="KW-1185">Reference proteome</keyword>
<dbReference type="PROSITE" id="PS51265">
    <property type="entry name" value="ZF_DBF4"/>
    <property type="match status" value="1"/>
</dbReference>
<feature type="region of interest" description="Disordered" evidence="15">
    <location>
        <begin position="579"/>
        <end position="603"/>
    </location>
</feature>
<dbReference type="SUPFAM" id="SSF53092">
    <property type="entry name" value="Creatinase/prolidase N-terminal domain"/>
    <property type="match status" value="1"/>
</dbReference>
<comment type="caution">
    <text evidence="17">The sequence shown here is derived from an EMBL/GenBank/DDBJ whole genome shotgun (WGS) entry which is preliminary data.</text>
</comment>
<feature type="region of interest" description="Disordered" evidence="15">
    <location>
        <begin position="667"/>
        <end position="699"/>
    </location>
</feature>
<feature type="region of interest" description="Disordered" evidence="15">
    <location>
        <begin position="872"/>
        <end position="928"/>
    </location>
</feature>
<evidence type="ECO:0000256" key="14">
    <source>
        <dbReference type="PROSITE-ProRule" id="PRU00600"/>
    </source>
</evidence>
<dbReference type="OrthoDB" id="21380at2759"/>
<dbReference type="Pfam" id="PF05195">
    <property type="entry name" value="AMP_N"/>
    <property type="match status" value="1"/>
</dbReference>
<dbReference type="Gene3D" id="3.40.50.10190">
    <property type="entry name" value="BRCT domain"/>
    <property type="match status" value="1"/>
</dbReference>
<reference evidence="18" key="1">
    <citation type="journal article" date="2017" name="bioRxiv">
        <title>Conservation of a gene cluster reveals novel cercosporin biosynthetic mechanisms and extends production to the genus Colletotrichum.</title>
        <authorList>
            <person name="de Jonge R."/>
            <person name="Ebert M.K."/>
            <person name="Huitt-Roehl C.R."/>
            <person name="Pal P."/>
            <person name="Suttle J.C."/>
            <person name="Spanner R.E."/>
            <person name="Neubauer J.D."/>
            <person name="Jurick W.M.II."/>
            <person name="Stott K.A."/>
            <person name="Secor G.A."/>
            <person name="Thomma B.P.H.J."/>
            <person name="Van de Peer Y."/>
            <person name="Townsend C.A."/>
            <person name="Bolton M.D."/>
        </authorList>
    </citation>
    <scope>NUCLEOTIDE SEQUENCE [LARGE SCALE GENOMIC DNA]</scope>
    <source>
        <strain evidence="18">CBS538.71</strain>
    </source>
</reference>
<evidence type="ECO:0000313" key="18">
    <source>
        <dbReference type="Proteomes" id="UP000237631"/>
    </source>
</evidence>
<evidence type="ECO:0000256" key="12">
    <source>
        <dbReference type="ARBA" id="ARBA00023211"/>
    </source>
</evidence>
<keyword evidence="6" id="KW-0645">Protease</keyword>
<dbReference type="InterPro" id="IPR029149">
    <property type="entry name" value="Creatin/AminoP/Spt16_N"/>
</dbReference>
<feature type="domain" description="DBF4-type" evidence="16">
    <location>
        <begin position="1077"/>
        <end position="1126"/>
    </location>
</feature>
<evidence type="ECO:0000256" key="7">
    <source>
        <dbReference type="ARBA" id="ARBA00022723"/>
    </source>
</evidence>
<protein>
    <recommendedName>
        <fullName evidence="5">Xaa-Pro aminopeptidase</fullName>
        <ecNumber evidence="5">3.4.11.9</ecNumber>
    </recommendedName>
    <alternativeName>
        <fullName evidence="13">Aminoacylproline aminopeptidase</fullName>
    </alternativeName>
</protein>
<evidence type="ECO:0000256" key="4">
    <source>
        <dbReference type="ARBA" id="ARBA00008766"/>
    </source>
</evidence>
<organism evidence="17 18">
    <name type="scientific">Cercospora berteroae</name>
    <dbReference type="NCBI Taxonomy" id="357750"/>
    <lineage>
        <taxon>Eukaryota</taxon>
        <taxon>Fungi</taxon>
        <taxon>Dikarya</taxon>
        <taxon>Ascomycota</taxon>
        <taxon>Pezizomycotina</taxon>
        <taxon>Dothideomycetes</taxon>
        <taxon>Dothideomycetidae</taxon>
        <taxon>Mycosphaerellales</taxon>
        <taxon>Mycosphaerellaceae</taxon>
        <taxon>Cercospora</taxon>
    </lineage>
</organism>
<dbReference type="Pfam" id="PF00557">
    <property type="entry name" value="Peptidase_M24"/>
    <property type="match status" value="1"/>
</dbReference>
<keyword evidence="6" id="KW-0031">Aminopeptidase</keyword>
<comment type="similarity">
    <text evidence="4">Belongs to the peptidase M24B family.</text>
</comment>
<dbReference type="SUPFAM" id="SSF55920">
    <property type="entry name" value="Creatinase/aminopeptidase"/>
    <property type="match status" value="1"/>
</dbReference>
<dbReference type="SMART" id="SM00586">
    <property type="entry name" value="ZnF_DBF"/>
    <property type="match status" value="1"/>
</dbReference>
<evidence type="ECO:0000256" key="11">
    <source>
        <dbReference type="ARBA" id="ARBA00023049"/>
    </source>
</evidence>
<evidence type="ECO:0000256" key="5">
    <source>
        <dbReference type="ARBA" id="ARBA00012574"/>
    </source>
</evidence>
<evidence type="ECO:0000256" key="13">
    <source>
        <dbReference type="ARBA" id="ARBA00030849"/>
    </source>
</evidence>
<dbReference type="Gene3D" id="3.40.350.10">
    <property type="entry name" value="Creatinase/prolidase N-terminal domain"/>
    <property type="match status" value="1"/>
</dbReference>
<feature type="compositionally biased region" description="Basic and acidic residues" evidence="15">
    <location>
        <begin position="872"/>
        <end position="887"/>
    </location>
</feature>
<dbReference type="EMBL" id="PNEN01001801">
    <property type="protein sequence ID" value="PPJ49586.1"/>
    <property type="molecule type" value="Genomic_DNA"/>
</dbReference>
<evidence type="ECO:0000256" key="6">
    <source>
        <dbReference type="ARBA" id="ARBA00022438"/>
    </source>
</evidence>
<keyword evidence="10" id="KW-0862">Zinc</keyword>
<evidence type="ECO:0000256" key="1">
    <source>
        <dbReference type="ARBA" id="ARBA00001424"/>
    </source>
</evidence>
<dbReference type="GO" id="GO:0008270">
    <property type="term" value="F:zinc ion binding"/>
    <property type="evidence" value="ECO:0007669"/>
    <property type="project" value="UniProtKB-KW"/>
</dbReference>
<dbReference type="EC" id="3.4.11.9" evidence="5"/>
<evidence type="ECO:0000256" key="2">
    <source>
        <dbReference type="ARBA" id="ARBA00001936"/>
    </source>
</evidence>
<evidence type="ECO:0000256" key="10">
    <source>
        <dbReference type="ARBA" id="ARBA00022833"/>
    </source>
</evidence>
<accession>A0A2S6BQ31</accession>